<evidence type="ECO:0000256" key="9">
    <source>
        <dbReference type="ARBA" id="ARBA00022785"/>
    </source>
</evidence>
<comment type="similarity">
    <text evidence="3 17">Belongs to the QueH family.</text>
</comment>
<evidence type="ECO:0000256" key="5">
    <source>
        <dbReference type="ARBA" id="ARBA00016895"/>
    </source>
</evidence>
<dbReference type="GO" id="GO:0008616">
    <property type="term" value="P:tRNA queuosine(34) biosynthetic process"/>
    <property type="evidence" value="ECO:0007669"/>
    <property type="project" value="UniProtKB-UniRule"/>
</dbReference>
<sequence length="178" mass="21106">MNLLLHMCCGPCSTYSVKRFRELGYQIHGMFYNPNIHPYKEFQRRLEALTDFCRTEDIPLQVCKEYELEKHLQTVMPDLDNRCRLCYRLRLEEVARAAAKLGIPRFSTTLAISPYQNHELLRLEGEEAAKRHGVTFVYEDLRPGFRQSAQMSKEMGLYRQPYCGCIFSEKDRYYKEDK</sequence>
<keyword evidence="14 17" id="KW-0676">Redox-active center</keyword>
<evidence type="ECO:0000256" key="15">
    <source>
        <dbReference type="ARBA" id="ARBA00031446"/>
    </source>
</evidence>
<keyword evidence="7 17" id="KW-0819">tRNA processing</keyword>
<keyword evidence="6 17" id="KW-0004">4Fe-4S</keyword>
<evidence type="ECO:0000313" key="18">
    <source>
        <dbReference type="EMBL" id="EEG76194.1"/>
    </source>
</evidence>
<evidence type="ECO:0000256" key="16">
    <source>
        <dbReference type="ARBA" id="ARBA00047415"/>
    </source>
</evidence>
<dbReference type="GO" id="GO:0046872">
    <property type="term" value="F:metal ion binding"/>
    <property type="evidence" value="ECO:0007669"/>
    <property type="project" value="UniProtKB-KW"/>
</dbReference>
<dbReference type="GO" id="GO:0051539">
    <property type="term" value="F:4 iron, 4 sulfur cluster binding"/>
    <property type="evidence" value="ECO:0007669"/>
    <property type="project" value="UniProtKB-UniRule"/>
</dbReference>
<evidence type="ECO:0000313" key="19">
    <source>
        <dbReference type="Proteomes" id="UP000006443"/>
    </source>
</evidence>
<keyword evidence="10 17" id="KW-0560">Oxidoreductase</keyword>
<dbReference type="Pfam" id="PF02677">
    <property type="entry name" value="QueH"/>
    <property type="match status" value="1"/>
</dbReference>
<evidence type="ECO:0000256" key="2">
    <source>
        <dbReference type="ARBA" id="ARBA00004691"/>
    </source>
</evidence>
<comment type="function">
    <text evidence="1 17">Catalyzes the conversion of epoxyqueuosine (oQ) to queuosine (Q), which is a hypermodified base found in the wobble positions of tRNA(Asp), tRNA(Asn), tRNA(His) and tRNA(Tyr).</text>
</comment>
<dbReference type="PANTHER" id="PTHR36701">
    <property type="entry name" value="EPOXYQUEUOSINE REDUCTASE QUEH"/>
    <property type="match status" value="1"/>
</dbReference>
<feature type="binding site" evidence="17">
    <location>
        <position position="86"/>
    </location>
    <ligand>
        <name>[4Fe-4S] cluster</name>
        <dbReference type="ChEBI" id="CHEBI:49883"/>
    </ligand>
</feature>
<evidence type="ECO:0000256" key="11">
    <source>
        <dbReference type="ARBA" id="ARBA00023004"/>
    </source>
</evidence>
<dbReference type="OrthoDB" id="9801033at2"/>
<feature type="binding site" evidence="17">
    <location>
        <position position="9"/>
    </location>
    <ligand>
        <name>[4Fe-4S] cluster</name>
        <dbReference type="ChEBI" id="CHEBI:49883"/>
    </ligand>
</feature>
<keyword evidence="19" id="KW-1185">Reference proteome</keyword>
<accession>C0GKF1</accession>
<gene>
    <name evidence="17" type="primary">queH</name>
    <name evidence="18" type="ORF">DealDRAFT_2960</name>
</gene>
<dbReference type="SUPFAM" id="SSF52402">
    <property type="entry name" value="Adenine nucleotide alpha hydrolases-like"/>
    <property type="match status" value="1"/>
</dbReference>
<dbReference type="PANTHER" id="PTHR36701:SF1">
    <property type="entry name" value="EPOXYQUEUOSINE REDUCTASE QUEH"/>
    <property type="match status" value="1"/>
</dbReference>
<comment type="caution">
    <text evidence="18">The sequence shown here is derived from an EMBL/GenBank/DDBJ whole genome shotgun (WGS) entry which is preliminary data.</text>
</comment>
<organism evidence="18 19">
    <name type="scientific">Dethiobacter alkaliphilus AHT 1</name>
    <dbReference type="NCBI Taxonomy" id="555088"/>
    <lineage>
        <taxon>Bacteria</taxon>
        <taxon>Bacillati</taxon>
        <taxon>Bacillota</taxon>
        <taxon>Dethiobacteria</taxon>
        <taxon>Dethiobacterales</taxon>
        <taxon>Dethiobacteraceae</taxon>
        <taxon>Dethiobacter</taxon>
    </lineage>
</organism>
<comment type="catalytic activity">
    <reaction evidence="16 17">
        <text>epoxyqueuosine(34) in tRNA + AH2 = queuosine(34) in tRNA + A + H2O</text>
        <dbReference type="Rhea" id="RHEA:32159"/>
        <dbReference type="Rhea" id="RHEA-COMP:18571"/>
        <dbReference type="Rhea" id="RHEA-COMP:18582"/>
        <dbReference type="ChEBI" id="CHEBI:13193"/>
        <dbReference type="ChEBI" id="CHEBI:15377"/>
        <dbReference type="ChEBI" id="CHEBI:17499"/>
        <dbReference type="ChEBI" id="CHEBI:194431"/>
        <dbReference type="ChEBI" id="CHEBI:194443"/>
        <dbReference type="EC" id="1.17.99.6"/>
    </reaction>
</comment>
<evidence type="ECO:0000256" key="3">
    <source>
        <dbReference type="ARBA" id="ARBA00008207"/>
    </source>
</evidence>
<evidence type="ECO:0000256" key="8">
    <source>
        <dbReference type="ARBA" id="ARBA00022723"/>
    </source>
</evidence>
<dbReference type="EC" id="1.17.99.6" evidence="4 17"/>
<evidence type="ECO:0000256" key="17">
    <source>
        <dbReference type="HAMAP-Rule" id="MF_02089"/>
    </source>
</evidence>
<dbReference type="STRING" id="555088.DealDRAFT_2960"/>
<dbReference type="HAMAP" id="MF_02089">
    <property type="entry name" value="QueH"/>
    <property type="match status" value="1"/>
</dbReference>
<reference evidence="18 19" key="1">
    <citation type="submission" date="2009-02" db="EMBL/GenBank/DDBJ databases">
        <title>Sequencing of the draft genome and assembly of Dethiobacter alkaliphilus AHT 1.</title>
        <authorList>
            <consortium name="US DOE Joint Genome Institute (JGI-PGF)"/>
            <person name="Lucas S."/>
            <person name="Copeland A."/>
            <person name="Lapidus A."/>
            <person name="Glavina del Rio T."/>
            <person name="Dalin E."/>
            <person name="Tice H."/>
            <person name="Bruce D."/>
            <person name="Goodwin L."/>
            <person name="Pitluck S."/>
            <person name="Larimer F."/>
            <person name="Land M.L."/>
            <person name="Hauser L."/>
            <person name="Muyzer G."/>
        </authorList>
    </citation>
    <scope>NUCLEOTIDE SEQUENCE [LARGE SCALE GENOMIC DNA]</scope>
    <source>
        <strain evidence="18 19">AHT 1</strain>
    </source>
</reference>
<protein>
    <recommendedName>
        <fullName evidence="5 17">Epoxyqueuosine reductase QueH</fullName>
        <ecNumber evidence="4 17">1.17.99.6</ecNumber>
    </recommendedName>
    <alternativeName>
        <fullName evidence="15 17">Queuosine biosynthesis protein QueH</fullName>
    </alternativeName>
</protein>
<name>C0GKF1_DETAL</name>
<dbReference type="Proteomes" id="UP000006443">
    <property type="component" value="Unassembled WGS sequence"/>
</dbReference>
<dbReference type="InterPro" id="IPR003828">
    <property type="entry name" value="QueH"/>
</dbReference>
<evidence type="ECO:0000256" key="12">
    <source>
        <dbReference type="ARBA" id="ARBA00023014"/>
    </source>
</evidence>
<evidence type="ECO:0000256" key="13">
    <source>
        <dbReference type="ARBA" id="ARBA00023157"/>
    </source>
</evidence>
<proteinExistence type="inferred from homology"/>
<dbReference type="Gene3D" id="3.40.50.620">
    <property type="entry name" value="HUPs"/>
    <property type="match status" value="1"/>
</dbReference>
<dbReference type="EMBL" id="ACJM01000023">
    <property type="protein sequence ID" value="EEG76194.1"/>
    <property type="molecule type" value="Genomic_DNA"/>
</dbReference>
<dbReference type="UniPathway" id="UPA00392"/>
<keyword evidence="11 17" id="KW-0408">Iron</keyword>
<feature type="binding site" evidence="17">
    <location>
        <position position="83"/>
    </location>
    <ligand>
        <name>[4Fe-4S] cluster</name>
        <dbReference type="ChEBI" id="CHEBI:49883"/>
    </ligand>
</feature>
<keyword evidence="12 17" id="KW-0411">Iron-sulfur</keyword>
<dbReference type="InterPro" id="IPR014729">
    <property type="entry name" value="Rossmann-like_a/b/a_fold"/>
</dbReference>
<feature type="disulfide bond" description="Redox-active" evidence="17">
    <location>
        <begin position="163"/>
        <end position="165"/>
    </location>
</feature>
<keyword evidence="13 17" id="KW-1015">Disulfide bond</keyword>
<evidence type="ECO:0000256" key="1">
    <source>
        <dbReference type="ARBA" id="ARBA00002268"/>
    </source>
</evidence>
<dbReference type="RefSeq" id="WP_008518875.1">
    <property type="nucleotide sequence ID" value="NZ_ACJM01000023.1"/>
</dbReference>
<keyword evidence="9 17" id="KW-0671">Queuosine biosynthesis</keyword>
<dbReference type="eggNOG" id="COG1636">
    <property type="taxonomic scope" value="Bacteria"/>
</dbReference>
<feature type="binding site" evidence="17">
    <location>
        <position position="8"/>
    </location>
    <ligand>
        <name>[4Fe-4S] cluster</name>
        <dbReference type="ChEBI" id="CHEBI:49883"/>
    </ligand>
</feature>
<evidence type="ECO:0000256" key="10">
    <source>
        <dbReference type="ARBA" id="ARBA00023002"/>
    </source>
</evidence>
<keyword evidence="8 17" id="KW-0479">Metal-binding</keyword>
<evidence type="ECO:0000256" key="6">
    <source>
        <dbReference type="ARBA" id="ARBA00022485"/>
    </source>
</evidence>
<evidence type="ECO:0000256" key="4">
    <source>
        <dbReference type="ARBA" id="ARBA00012622"/>
    </source>
</evidence>
<dbReference type="AlphaFoldDB" id="C0GKF1"/>
<evidence type="ECO:0000256" key="14">
    <source>
        <dbReference type="ARBA" id="ARBA00023284"/>
    </source>
</evidence>
<dbReference type="GO" id="GO:0052693">
    <property type="term" value="F:epoxyqueuosine reductase activity"/>
    <property type="evidence" value="ECO:0007669"/>
    <property type="project" value="UniProtKB-UniRule"/>
</dbReference>
<comment type="pathway">
    <text evidence="2 17">tRNA modification; tRNA-queuosine biosynthesis.</text>
</comment>
<evidence type="ECO:0000256" key="7">
    <source>
        <dbReference type="ARBA" id="ARBA00022694"/>
    </source>
</evidence>